<evidence type="ECO:0000313" key="2">
    <source>
        <dbReference type="EMBL" id="KAE8353981.1"/>
    </source>
</evidence>
<proteinExistence type="predicted"/>
<dbReference type="Proteomes" id="UP000327118">
    <property type="component" value="Unassembled WGS sequence"/>
</dbReference>
<dbReference type="AlphaFoldDB" id="A0A5N6Z8I4"/>
<organism evidence="2 3">
    <name type="scientific">Aspergillus coremiiformis</name>
    <dbReference type="NCBI Taxonomy" id="138285"/>
    <lineage>
        <taxon>Eukaryota</taxon>
        <taxon>Fungi</taxon>
        <taxon>Dikarya</taxon>
        <taxon>Ascomycota</taxon>
        <taxon>Pezizomycotina</taxon>
        <taxon>Eurotiomycetes</taxon>
        <taxon>Eurotiomycetidae</taxon>
        <taxon>Eurotiales</taxon>
        <taxon>Aspergillaceae</taxon>
        <taxon>Aspergillus</taxon>
        <taxon>Aspergillus subgen. Circumdati</taxon>
    </lineage>
</organism>
<protein>
    <submittedName>
        <fullName evidence="2">Uncharacterized protein</fullName>
    </submittedName>
</protein>
<gene>
    <name evidence="2" type="ORF">BDV28DRAFT_132004</name>
</gene>
<evidence type="ECO:0000313" key="3">
    <source>
        <dbReference type="Proteomes" id="UP000327118"/>
    </source>
</evidence>
<name>A0A5N6Z8I4_9EURO</name>
<keyword evidence="3" id="KW-1185">Reference proteome</keyword>
<feature type="compositionally biased region" description="Basic residues" evidence="1">
    <location>
        <begin position="1"/>
        <end position="11"/>
    </location>
</feature>
<feature type="region of interest" description="Disordered" evidence="1">
    <location>
        <begin position="1"/>
        <end position="108"/>
    </location>
</feature>
<feature type="region of interest" description="Disordered" evidence="1">
    <location>
        <begin position="188"/>
        <end position="250"/>
    </location>
</feature>
<sequence length="783" mass="87724">MITRQTRRKRSISSSSNSEPRTFTGSCRNSRQSGNNGPTSGCETPRQRTKRVRFSDPGPRLERGGRECSTGLTPAMVRTSVEDSRDHKHGIHSTPSRQLRRRSTPLPGSHCSLEPALPIDGSLSERVVQFTPLRQILDSRTQRRIRRVGLSDEMNQLEREKRESAQYQKSLQALLQERDALKRELELAKRTRGTPENCSPSNEVMVLSPQSELENLESENSRLRQETSFSSVENPGDQPDDADTEGGTIIIDDSGFDGSTFLMSDSPVMRGLQLPRSSIDDISLLRPQNPNIDASVQASLPNPEQNAELLALTLDLEAARKEKRDLFNAWRTRIASFQGTAIEPSLQRSSPPPDFFGQILPTLTGALTSASDAIRELEAVKQELSGLGFPGSSIDEVISEIRSRFRSARLQLERAVPGETPSSPLDDGNTTLTALVKRVELLVKCLGEERTRHEGSLGRERALRGQFDTLLVRYETASKKIGDLEESIASSAGDMLHTRIRMHELEHEGKEQALGIERLNEALTKYRKEVKNLEKLVTELEQEKAISSEKHEEQMSHQEKRVVEEGQARRAAESAVAERETRIQELEGSVESNRIRVSDLTVKIELLEKELQKTVDSSEQSAAEELQRHQREVGSMNVRVSELTTSLDIAKSEVDKLRQNNAGLEEQLRFEMEAKDELLDKWAADQARSFAYMKETVKSERRKAKVRTANWELKSDELPSDSTNLGSEPITPVSMARFVDVEVGRGKERRRLDSGIGILTEDELLESMGHEETTVLPSDPADL</sequence>
<dbReference type="PANTHER" id="PTHR23159:SF31">
    <property type="entry name" value="CENTROSOME-ASSOCIATED PROTEIN CEP250 ISOFORM X1"/>
    <property type="match status" value="1"/>
</dbReference>
<dbReference type="PANTHER" id="PTHR23159">
    <property type="entry name" value="CENTROSOMAL PROTEIN 2"/>
    <property type="match status" value="1"/>
</dbReference>
<feature type="region of interest" description="Disordered" evidence="1">
    <location>
        <begin position="544"/>
        <end position="583"/>
    </location>
</feature>
<dbReference type="OrthoDB" id="3532430at2759"/>
<accession>A0A5N6Z8I4</accession>
<feature type="compositionally biased region" description="Low complexity" evidence="1">
    <location>
        <begin position="12"/>
        <end position="21"/>
    </location>
</feature>
<dbReference type="SUPFAM" id="SSF57997">
    <property type="entry name" value="Tropomyosin"/>
    <property type="match status" value="1"/>
</dbReference>
<evidence type="ECO:0000256" key="1">
    <source>
        <dbReference type="SAM" id="MobiDB-lite"/>
    </source>
</evidence>
<feature type="compositionally biased region" description="Polar residues" evidence="1">
    <location>
        <begin position="23"/>
        <end position="42"/>
    </location>
</feature>
<reference evidence="3" key="1">
    <citation type="submission" date="2019-04" db="EMBL/GenBank/DDBJ databases">
        <title>Friends and foes A comparative genomics studyof 23 Aspergillus species from section Flavi.</title>
        <authorList>
            <consortium name="DOE Joint Genome Institute"/>
            <person name="Kjaerbolling I."/>
            <person name="Vesth T."/>
            <person name="Frisvad J.C."/>
            <person name="Nybo J.L."/>
            <person name="Theobald S."/>
            <person name="Kildgaard S."/>
            <person name="Isbrandt T."/>
            <person name="Kuo A."/>
            <person name="Sato A."/>
            <person name="Lyhne E.K."/>
            <person name="Kogle M.E."/>
            <person name="Wiebenga A."/>
            <person name="Kun R.S."/>
            <person name="Lubbers R.J."/>
            <person name="Makela M.R."/>
            <person name="Barry K."/>
            <person name="Chovatia M."/>
            <person name="Clum A."/>
            <person name="Daum C."/>
            <person name="Haridas S."/>
            <person name="He G."/>
            <person name="LaButti K."/>
            <person name="Lipzen A."/>
            <person name="Mondo S."/>
            <person name="Riley R."/>
            <person name="Salamov A."/>
            <person name="Simmons B.A."/>
            <person name="Magnuson J.K."/>
            <person name="Henrissat B."/>
            <person name="Mortensen U.H."/>
            <person name="Larsen T.O."/>
            <person name="Devries R.P."/>
            <person name="Grigoriev I.V."/>
            <person name="Machida M."/>
            <person name="Baker S.E."/>
            <person name="Andersen M.R."/>
        </authorList>
    </citation>
    <scope>NUCLEOTIDE SEQUENCE [LARGE SCALE GENOMIC DNA]</scope>
    <source>
        <strain evidence="3">CBS 553.77</strain>
    </source>
</reference>
<dbReference type="EMBL" id="ML739083">
    <property type="protein sequence ID" value="KAE8353981.1"/>
    <property type="molecule type" value="Genomic_DNA"/>
</dbReference>